<dbReference type="CDD" id="cd07103">
    <property type="entry name" value="ALDH_F5_SSADH_GabD"/>
    <property type="match status" value="1"/>
</dbReference>
<dbReference type="RefSeq" id="WP_146322983.1">
    <property type="nucleotide sequence ID" value="NZ_CP042305.1"/>
</dbReference>
<dbReference type="FunFam" id="3.40.605.10:FF:000007">
    <property type="entry name" value="NAD/NADP-dependent betaine aldehyde dehydrogenase"/>
    <property type="match status" value="1"/>
</dbReference>
<sequence length="499" mass="52856">MYPDSSLYIDGRWITAGERTQLAVEDPATRQTIGRVAVATEGDVRAAAEAAARAFVPWSLSSPHERARILMNAAAGLRRRKEEIAHAMTLEMGKPLRDSLDEVDYTADIIDSLATEAPRRYGHVLPTALADGSTTVIEEPVGPVAAFTTWNYPLTVPGRKVAAALAAGCTVVIKPAEETPASAVALARALDEAGLPAGVLNMVFGDPVAISSALISSPLIRKVSFTGSLAVGRQLALAAADEVKPIMLELGGHAPVIVFDDADLDRLIPDAVGSKLHNTGQSCGSPIRFFVHRSIHDEFVRRYAAALDAVRVGSGLDPQTEMGPLASAKRFEAMQPLIDDAVSKGATVAAGGTGDDSVGYYWRPTLVAGVTDDADLMRVEPFGPIAVTTPFDDEDDVVARANDVEFGLAAYVFTGSADRALRLPRLLDVGMVTINRFGVGARDTFFGGRKKSGFGSEGGPEAVEEYTVKKLVTQGIAEERVPESPRRPSSADGIHSRNA</sequence>
<dbReference type="InterPro" id="IPR016161">
    <property type="entry name" value="Ald_DH/histidinol_DH"/>
</dbReference>
<keyword evidence="6" id="KW-1185">Reference proteome</keyword>
<dbReference type="SUPFAM" id="SSF53720">
    <property type="entry name" value="ALDH-like"/>
    <property type="match status" value="1"/>
</dbReference>
<dbReference type="Gene3D" id="3.40.309.10">
    <property type="entry name" value="Aldehyde Dehydrogenase, Chain A, domain 2"/>
    <property type="match status" value="1"/>
</dbReference>
<dbReference type="InterPro" id="IPR050740">
    <property type="entry name" value="Aldehyde_DH_Superfamily"/>
</dbReference>
<evidence type="ECO:0000256" key="3">
    <source>
        <dbReference type="SAM" id="MobiDB-lite"/>
    </source>
</evidence>
<dbReference type="Pfam" id="PF00171">
    <property type="entry name" value="Aldedh"/>
    <property type="match status" value="1"/>
</dbReference>
<dbReference type="InterPro" id="IPR015590">
    <property type="entry name" value="Aldehyde_DH_dom"/>
</dbReference>
<evidence type="ECO:0000313" key="5">
    <source>
        <dbReference type="EMBL" id="QDZ16991.1"/>
    </source>
</evidence>
<feature type="compositionally biased region" description="Basic and acidic residues" evidence="3">
    <location>
        <begin position="477"/>
        <end position="486"/>
    </location>
</feature>
<name>A0A5B8M9W2_9MICO</name>
<evidence type="ECO:0000259" key="4">
    <source>
        <dbReference type="Pfam" id="PF00171"/>
    </source>
</evidence>
<dbReference type="Proteomes" id="UP000320216">
    <property type="component" value="Chromosome"/>
</dbReference>
<evidence type="ECO:0000256" key="2">
    <source>
        <dbReference type="ARBA" id="ARBA00023002"/>
    </source>
</evidence>
<dbReference type="InterPro" id="IPR016163">
    <property type="entry name" value="Ald_DH_C"/>
</dbReference>
<proteinExistence type="inferred from homology"/>
<dbReference type="Gene3D" id="3.40.605.10">
    <property type="entry name" value="Aldehyde Dehydrogenase, Chain A, domain 1"/>
    <property type="match status" value="1"/>
</dbReference>
<evidence type="ECO:0000313" key="6">
    <source>
        <dbReference type="Proteomes" id="UP000320216"/>
    </source>
</evidence>
<protein>
    <submittedName>
        <fullName evidence="5">NAD-dependent succinate-semialdehyde dehydrogenase</fullName>
    </submittedName>
</protein>
<dbReference type="PANTHER" id="PTHR43353">
    <property type="entry name" value="SUCCINATE-SEMIALDEHYDE DEHYDROGENASE, MITOCHONDRIAL"/>
    <property type="match status" value="1"/>
</dbReference>
<organism evidence="5 6">
    <name type="scientific">Humibacter ginsenosidimutans</name>
    <dbReference type="NCBI Taxonomy" id="2599293"/>
    <lineage>
        <taxon>Bacteria</taxon>
        <taxon>Bacillati</taxon>
        <taxon>Actinomycetota</taxon>
        <taxon>Actinomycetes</taxon>
        <taxon>Micrococcales</taxon>
        <taxon>Microbacteriaceae</taxon>
        <taxon>Humibacter</taxon>
    </lineage>
</organism>
<dbReference type="InterPro" id="IPR016162">
    <property type="entry name" value="Ald_DH_N"/>
</dbReference>
<comment type="similarity">
    <text evidence="1">Belongs to the aldehyde dehydrogenase family.</text>
</comment>
<gene>
    <name evidence="5" type="ORF">FPZ11_17710</name>
</gene>
<keyword evidence="2" id="KW-0560">Oxidoreductase</keyword>
<dbReference type="KEGG" id="huw:FPZ11_17710"/>
<dbReference type="PANTHER" id="PTHR43353:SF5">
    <property type="entry name" value="SUCCINATE-SEMIALDEHYDE DEHYDROGENASE, MITOCHONDRIAL"/>
    <property type="match status" value="1"/>
</dbReference>
<reference evidence="5 6" key="1">
    <citation type="submission" date="2019-07" db="EMBL/GenBank/DDBJ databases">
        <title>Full genome sequence of Humibacter sp. WJ7-1.</title>
        <authorList>
            <person name="Im W.-T."/>
        </authorList>
    </citation>
    <scope>NUCLEOTIDE SEQUENCE [LARGE SCALE GENOMIC DNA]</scope>
    <source>
        <strain evidence="5 6">WJ7-1</strain>
    </source>
</reference>
<feature type="region of interest" description="Disordered" evidence="3">
    <location>
        <begin position="475"/>
        <end position="499"/>
    </location>
</feature>
<dbReference type="OrthoDB" id="6882680at2"/>
<dbReference type="GO" id="GO:0016620">
    <property type="term" value="F:oxidoreductase activity, acting on the aldehyde or oxo group of donors, NAD or NADP as acceptor"/>
    <property type="evidence" value="ECO:0007669"/>
    <property type="project" value="InterPro"/>
</dbReference>
<dbReference type="AlphaFoldDB" id="A0A5B8M9W2"/>
<dbReference type="FunFam" id="3.40.309.10:FF:000009">
    <property type="entry name" value="Aldehyde dehydrogenase A"/>
    <property type="match status" value="1"/>
</dbReference>
<dbReference type="EMBL" id="CP042305">
    <property type="protein sequence ID" value="QDZ16991.1"/>
    <property type="molecule type" value="Genomic_DNA"/>
</dbReference>
<accession>A0A5B8M9W2</accession>
<feature type="domain" description="Aldehyde dehydrogenase" evidence="4">
    <location>
        <begin position="13"/>
        <end position="471"/>
    </location>
</feature>
<evidence type="ECO:0000256" key="1">
    <source>
        <dbReference type="ARBA" id="ARBA00009986"/>
    </source>
</evidence>